<dbReference type="EMBL" id="CP045893">
    <property type="protein sequence ID" value="QQP53905.1"/>
    <property type="molecule type" value="Genomic_DNA"/>
</dbReference>
<dbReference type="EMBL" id="CP045893">
    <property type="protein sequence ID" value="QQP53900.1"/>
    <property type="molecule type" value="Genomic_DNA"/>
</dbReference>
<evidence type="ECO:0000313" key="8">
    <source>
        <dbReference type="EMBL" id="QQP53903.1"/>
    </source>
</evidence>
<evidence type="ECO:0000313" key="10">
    <source>
        <dbReference type="EMBL" id="QQP53905.1"/>
    </source>
</evidence>
<proteinExistence type="predicted"/>
<evidence type="ECO:0000313" key="3">
    <source>
        <dbReference type="EMBL" id="QQP53898.1"/>
    </source>
</evidence>
<dbReference type="AlphaFoldDB" id="A0A7T8KDH4"/>
<protein>
    <submittedName>
        <fullName evidence="2">Uncharacterized protein</fullName>
    </submittedName>
</protein>
<dbReference type="EMBL" id="CP045893">
    <property type="protein sequence ID" value="QQP53899.1"/>
    <property type="molecule type" value="Genomic_DNA"/>
</dbReference>
<evidence type="ECO:0000313" key="7">
    <source>
        <dbReference type="EMBL" id="QQP53902.1"/>
    </source>
</evidence>
<dbReference type="Proteomes" id="UP000595437">
    <property type="component" value="Chromosome 4"/>
</dbReference>
<dbReference type="EMBL" id="CP045893">
    <property type="protein sequence ID" value="QQP53903.1"/>
    <property type="molecule type" value="Genomic_DNA"/>
</dbReference>
<feature type="region of interest" description="Disordered" evidence="1">
    <location>
        <begin position="110"/>
        <end position="166"/>
    </location>
</feature>
<evidence type="ECO:0000256" key="1">
    <source>
        <dbReference type="SAM" id="MobiDB-lite"/>
    </source>
</evidence>
<reference evidence="11" key="1">
    <citation type="submission" date="2021-01" db="EMBL/GenBank/DDBJ databases">
        <title>Caligus Genome Assembly.</title>
        <authorList>
            <person name="Gallardo-Escarate C."/>
        </authorList>
    </citation>
    <scope>NUCLEOTIDE SEQUENCE [LARGE SCALE GENOMIC DNA]</scope>
</reference>
<evidence type="ECO:0000313" key="6">
    <source>
        <dbReference type="EMBL" id="QQP53901.1"/>
    </source>
</evidence>
<keyword evidence="11" id="KW-1185">Reference proteome</keyword>
<evidence type="ECO:0000313" key="2">
    <source>
        <dbReference type="EMBL" id="QQP53897.1"/>
    </source>
</evidence>
<evidence type="ECO:0000313" key="9">
    <source>
        <dbReference type="EMBL" id="QQP53904.1"/>
    </source>
</evidence>
<feature type="compositionally biased region" description="Acidic residues" evidence="1">
    <location>
        <begin position="147"/>
        <end position="166"/>
    </location>
</feature>
<dbReference type="EMBL" id="CP045893">
    <property type="protein sequence ID" value="QQP53902.1"/>
    <property type="molecule type" value="Genomic_DNA"/>
</dbReference>
<dbReference type="EMBL" id="CP045893">
    <property type="protein sequence ID" value="QQP53898.1"/>
    <property type="molecule type" value="Genomic_DNA"/>
</dbReference>
<feature type="compositionally biased region" description="Basic and acidic residues" evidence="1">
    <location>
        <begin position="110"/>
        <end position="146"/>
    </location>
</feature>
<name>A0A7T8KDH4_CALRO</name>
<dbReference type="EMBL" id="CP045893">
    <property type="protein sequence ID" value="QQP53904.1"/>
    <property type="molecule type" value="Genomic_DNA"/>
</dbReference>
<dbReference type="EMBL" id="CP045893">
    <property type="protein sequence ID" value="QQP53901.1"/>
    <property type="molecule type" value="Genomic_DNA"/>
</dbReference>
<accession>A0A7T8KDH4</accession>
<gene>
    <name evidence="2" type="ORF">FKW44_006538</name>
    <name evidence="3" type="ORF">FKW44_006539</name>
    <name evidence="4" type="ORF">FKW44_006540</name>
    <name evidence="5" type="ORF">FKW44_006541</name>
    <name evidence="6" type="ORF">FKW44_006542</name>
    <name evidence="7" type="ORF">FKW44_006543</name>
    <name evidence="8" type="ORF">FKW44_006544</name>
    <name evidence="9" type="ORF">FKW44_006545</name>
    <name evidence="10" type="ORF">FKW44_006546</name>
</gene>
<dbReference type="EMBL" id="CP045893">
    <property type="protein sequence ID" value="QQP53897.1"/>
    <property type="molecule type" value="Genomic_DNA"/>
</dbReference>
<organism evidence="2 11">
    <name type="scientific">Caligus rogercresseyi</name>
    <name type="common">Sea louse</name>
    <dbReference type="NCBI Taxonomy" id="217165"/>
    <lineage>
        <taxon>Eukaryota</taxon>
        <taxon>Metazoa</taxon>
        <taxon>Ecdysozoa</taxon>
        <taxon>Arthropoda</taxon>
        <taxon>Crustacea</taxon>
        <taxon>Multicrustacea</taxon>
        <taxon>Hexanauplia</taxon>
        <taxon>Copepoda</taxon>
        <taxon>Siphonostomatoida</taxon>
        <taxon>Caligidae</taxon>
        <taxon>Caligus</taxon>
    </lineage>
</organism>
<sequence length="166" mass="18366">MAASPLFATGGAYATAKDFSTDFESACGKFGMALLSSDDAQINQLSDLVANKQATTQSYFNLLSVTNNSLSMTEMNERADALAVVNLDQTLYDERSYRATLYQAQPIRKISEPSMKRRREGEDPSRVAKSSRTEEETRTDREKASETDLEFSDEEEAEDDVPPPAV</sequence>
<evidence type="ECO:0000313" key="11">
    <source>
        <dbReference type="Proteomes" id="UP000595437"/>
    </source>
</evidence>
<evidence type="ECO:0000313" key="5">
    <source>
        <dbReference type="EMBL" id="QQP53900.1"/>
    </source>
</evidence>
<evidence type="ECO:0000313" key="4">
    <source>
        <dbReference type="EMBL" id="QQP53899.1"/>
    </source>
</evidence>
<reference evidence="2" key="2">
    <citation type="journal article" name="Sci. Data">
        <title>Chromosome-scale genome assembly of the sea louse Caligus rogercresseyi by SMRT sequencing and Hi-C analysis.</title>
        <authorList>
            <person name="Gallardo-Escarate C."/>
            <person name="Valenzuela-Munoz V."/>
            <person name="Nunez-Acuna G."/>
            <person name="Valenzuela-Miranda D."/>
            <person name="Goncalves A.T."/>
            <person name="Escobar-Sepulveda H."/>
            <person name="Liachko I."/>
            <person name="Nelson B."/>
            <person name="Roberts S."/>
            <person name="Warren W."/>
        </authorList>
    </citation>
    <scope>NUCLEOTIDE SEQUENCE</scope>
    <source>
        <tissue evidence="2">Whole tissue</tissue>
    </source>
</reference>